<dbReference type="AlphaFoldDB" id="A0A0H2RYH0"/>
<evidence type="ECO:0000256" key="1">
    <source>
        <dbReference type="ARBA" id="ARBA00008947"/>
    </source>
</evidence>
<accession>A0A0H2RYH0</accession>
<dbReference type="InterPro" id="IPR017919">
    <property type="entry name" value="TFIIE/TFIIEa_HTH"/>
</dbReference>
<evidence type="ECO:0000256" key="2">
    <source>
        <dbReference type="ARBA" id="ARBA00023015"/>
    </source>
</evidence>
<dbReference type="Gene3D" id="3.30.40.10">
    <property type="entry name" value="Zinc/RING finger domain, C3HC4 (zinc finger)"/>
    <property type="match status" value="1"/>
</dbReference>
<dbReference type="STRING" id="27342.A0A0H2RYH0"/>
<dbReference type="GO" id="GO:0005673">
    <property type="term" value="C:transcription factor TFIIE complex"/>
    <property type="evidence" value="ECO:0007669"/>
    <property type="project" value="TreeGrafter"/>
</dbReference>
<dbReference type="SMART" id="SM00531">
    <property type="entry name" value="TFIIE"/>
    <property type="match status" value="1"/>
</dbReference>
<keyword evidence="7" id="KW-1185">Reference proteome</keyword>
<dbReference type="InterPro" id="IPR013083">
    <property type="entry name" value="Znf_RING/FYVE/PHD"/>
</dbReference>
<dbReference type="PANTHER" id="PTHR13097:SF7">
    <property type="entry name" value="GENERAL TRANSCRIPTION FACTOR IIE SUBUNIT 1"/>
    <property type="match status" value="1"/>
</dbReference>
<evidence type="ECO:0000256" key="3">
    <source>
        <dbReference type="ARBA" id="ARBA00023163"/>
    </source>
</evidence>
<dbReference type="PANTHER" id="PTHR13097">
    <property type="entry name" value="TRANSCRIPTION INITIATION FACTOR IIE, ALPHA SUBUNIT"/>
    <property type="match status" value="1"/>
</dbReference>
<dbReference type="InterPro" id="IPR002853">
    <property type="entry name" value="TFIIE_asu"/>
</dbReference>
<evidence type="ECO:0000259" key="5">
    <source>
        <dbReference type="PROSITE" id="PS51344"/>
    </source>
</evidence>
<feature type="region of interest" description="Disordered" evidence="4">
    <location>
        <begin position="384"/>
        <end position="433"/>
    </location>
</feature>
<feature type="domain" description="HTH TFE/IIEalpha-type" evidence="5">
    <location>
        <begin position="10"/>
        <end position="101"/>
    </location>
</feature>
<sequence length="500" mass="55720">MANREDQETLRLLVQHVSRAFYDPKFVIVLDQLSRHPLLKDDELAGRIGLQAKELNKLMAVLTNDRLVQVYRQNELKDGAQRSIGKQYYYIDYQHFCNVVKWRVAEMRRRIDSTLRNDLENKGYICPNCKATFTSLEADRLMDFSRGGFYCDICPTSPGGPHEVIMNEDAENIRGSRDRMERFMKQTAFVQEGLKKSEAMILPPFDVTNLIKKHIVDSEKQKQAQSGGLKIAGADGKHVDEGISVLMTVDKDEATRRKEREEEAAAKRQQNLMPSWHLKSTISNDLTSLGIEAQKLQSNGTSMSLGGLKSNADILSGLGKAKHQIKAETVEIVEEAKPVVDHTADFYEQYYASLEAASQAQSASQTPMLDTPIDDFEDRKPNVALLDSLSSPRKRSRSPLDEGRNGLKAARSNAGTPMFSRSPSGVISAEDSPAAPVDMGSFSSNSFPVDDVVIPDVDDPMISVGGKSMPLSQVTDEMGDEMTPEEYQAWYELLMARGQG</sequence>
<dbReference type="OrthoDB" id="361102at2759"/>
<dbReference type="FunCoup" id="A0A0H2RYH0">
    <property type="interactions" value="361"/>
</dbReference>
<dbReference type="Pfam" id="PF11521">
    <property type="entry name" value="TFIIE-A_C"/>
    <property type="match status" value="1"/>
</dbReference>
<dbReference type="SUPFAM" id="SSF57783">
    <property type="entry name" value="Zinc beta-ribbon"/>
    <property type="match status" value="1"/>
</dbReference>
<evidence type="ECO:0000313" key="7">
    <source>
        <dbReference type="Proteomes" id="UP000053477"/>
    </source>
</evidence>
<dbReference type="GO" id="GO:0006367">
    <property type="term" value="P:transcription initiation at RNA polymerase II promoter"/>
    <property type="evidence" value="ECO:0007669"/>
    <property type="project" value="InterPro"/>
</dbReference>
<feature type="compositionally biased region" description="Polar residues" evidence="4">
    <location>
        <begin position="413"/>
        <end position="425"/>
    </location>
</feature>
<dbReference type="InterPro" id="IPR039997">
    <property type="entry name" value="TFE"/>
</dbReference>
<reference evidence="6 7" key="1">
    <citation type="submission" date="2015-04" db="EMBL/GenBank/DDBJ databases">
        <title>Complete genome sequence of Schizopora paradoxa KUC8140, a cosmopolitan wood degrader in East Asia.</title>
        <authorList>
            <consortium name="DOE Joint Genome Institute"/>
            <person name="Min B."/>
            <person name="Park H."/>
            <person name="Jang Y."/>
            <person name="Kim J.-J."/>
            <person name="Kim K.H."/>
            <person name="Pangilinan J."/>
            <person name="Lipzen A."/>
            <person name="Riley R."/>
            <person name="Grigoriev I.V."/>
            <person name="Spatafora J.W."/>
            <person name="Choi I.-G."/>
        </authorList>
    </citation>
    <scope>NUCLEOTIDE SEQUENCE [LARGE SCALE GENOMIC DNA]</scope>
    <source>
        <strain evidence="6 7">KUC8140</strain>
    </source>
</reference>
<comment type="similarity">
    <text evidence="1">Belongs to the TFIIE alpha subunit family.</text>
</comment>
<dbReference type="Proteomes" id="UP000053477">
    <property type="component" value="Unassembled WGS sequence"/>
</dbReference>
<protein>
    <recommendedName>
        <fullName evidence="5">HTH TFE/IIEalpha-type domain-containing protein</fullName>
    </recommendedName>
</protein>
<dbReference type="InParanoid" id="A0A0H2RYH0"/>
<keyword evidence="2" id="KW-0805">Transcription regulation</keyword>
<dbReference type="EMBL" id="KQ086043">
    <property type="protein sequence ID" value="KLO09836.1"/>
    <property type="molecule type" value="Genomic_DNA"/>
</dbReference>
<dbReference type="InterPro" id="IPR021600">
    <property type="entry name" value="TFIIE_asu_C"/>
</dbReference>
<evidence type="ECO:0000256" key="4">
    <source>
        <dbReference type="SAM" id="MobiDB-lite"/>
    </source>
</evidence>
<proteinExistence type="inferred from homology"/>
<keyword evidence="3" id="KW-0804">Transcription</keyword>
<organism evidence="6 7">
    <name type="scientific">Schizopora paradoxa</name>
    <dbReference type="NCBI Taxonomy" id="27342"/>
    <lineage>
        <taxon>Eukaryota</taxon>
        <taxon>Fungi</taxon>
        <taxon>Dikarya</taxon>
        <taxon>Basidiomycota</taxon>
        <taxon>Agaricomycotina</taxon>
        <taxon>Agaricomycetes</taxon>
        <taxon>Hymenochaetales</taxon>
        <taxon>Schizoporaceae</taxon>
        <taxon>Schizopora</taxon>
    </lineage>
</organism>
<dbReference type="PROSITE" id="PS51344">
    <property type="entry name" value="HTH_TFE_IIE"/>
    <property type="match status" value="1"/>
</dbReference>
<evidence type="ECO:0000313" key="6">
    <source>
        <dbReference type="EMBL" id="KLO09836.1"/>
    </source>
</evidence>
<dbReference type="InterPro" id="IPR024550">
    <property type="entry name" value="TFIIEa/SarR/Rpc3_HTH_dom"/>
</dbReference>
<gene>
    <name evidence="6" type="ORF">SCHPADRAFT_857378</name>
</gene>
<name>A0A0H2RYH0_9AGAM</name>
<dbReference type="Pfam" id="PF02002">
    <property type="entry name" value="TFIIE_alpha"/>
    <property type="match status" value="1"/>
</dbReference>